<sequence length="1296" mass="145666">MDIGDDSNALILPAITKKKFKSKLKPQITISKDKKTSKSQQRKLRRLEKEKQKEQLLAESLKILEKHKIRDGAHSFLLSSEKIGQRETTKEKRRRDMQFSKAGLQVPESEKRSKRKIIESCEDEADASETSPSRVDDKNVVLQPVVIEKTSTSLESSQGPNHQSRVDSSCGAVPNGLIKEITSSDDSQVVKLDVSGALVSTSPDNDLIPVVELDRLDESRADTDDGTRCVGSDQPQGPTVPPTVIHVSRPKEVVKSRKDLPIIMMEQEIMEAINNHKSVIICGETGCGKTTQIPQFLYEAGYGSAKCSMKSGIIGVTQPRRVAVLSTARRVAYELGVRLGKEVGFQVRHDKKIGENSSIKFMTDGILLRELQSDFLLRRYSVIILDEAHERSLNTDILIGMLSRIIEERQMTFEDQQQKLQAGVEIDPKFRIYPLKLILMSATLRIEDFTSGNRIFRGTPPVIEIPTRQFPVTRHFAKKTELEDYIGEAYKKVLKIHKRLPPGGILVFVTGQREVEDLCRKLRQASRQFKKETVDVNIQNTSIETDMTKIDGHDITELDEALDGTSTNTPQLTRFSRYDEYHDDFDDHESYRSDIMGTEINSEEESDDESDSDFEMDDEHHQTTSQVDDSVADVSLDSLQAAFEALAGKSVSTSESNAAGANTAVLDNCPLKKCGTSNEQFRGKTSNVGPLHVLPLYAMLPAAAQLRVFEEVKEGERLVVVATNVAETSLTIPGIKYVVDTGREKVKLYNTSNGMESYEIQWISKASAAQRAGRAGRTGPGHCYCLYSAAALTNEFPEFSCAEILKTPVDGVVLLLKSMRIKVVTKFPFPTPPDATDLVEAEKCLKALEALDSDGNLTQLGKAMAQYPMGTRHSKLLLLAMQIINTDISLERRNLILGYAVAIAAALSLSNPFLSEFGPTDNSDSVEQYDDRAHKLKLTRRQIKENRAKLYNLKSDALTVAYALRCFEQSDGASSFCSIYALNLKTMEEMSKLRKLILQLIFNQRYCGPQEAFSWTHGTKENIEYSWTASSTKNTLSDIEEDVLCQAICAGWPDRVAKQIRGVKVLADEDRKVSAVRYQALNVSETVFLRRWSTISRSAPEFLVYHEMQHIKRAYIHGATSVKPEWLVKYAGSLCTYSAPLADRNPIYDPYSDQVFCYVVPYFGPHLWELPHCKVPIKDIERRVAAFAYALLDGQVLPCLKSEKKHMSAPPSSILKPESLCQKRVHNLLCQLSTRSRTIASCEKLQETWKENPRFLYVEVMAWFQDVFHHRFSELMAKMQREVCLAPKDRFLGRSK</sequence>
<name>A0AAW1LJ91_SAPOF</name>
<evidence type="ECO:0000256" key="3">
    <source>
        <dbReference type="ARBA" id="ARBA00022741"/>
    </source>
</evidence>
<dbReference type="SMART" id="SM00487">
    <property type="entry name" value="DEXDc"/>
    <property type="match status" value="1"/>
</dbReference>
<evidence type="ECO:0000256" key="7">
    <source>
        <dbReference type="ARBA" id="ARBA00047984"/>
    </source>
</evidence>
<dbReference type="Gene3D" id="1.20.120.1080">
    <property type="match status" value="1"/>
</dbReference>
<dbReference type="EMBL" id="JBDFQZ010000004">
    <property type="protein sequence ID" value="KAK9733747.1"/>
    <property type="molecule type" value="Genomic_DNA"/>
</dbReference>
<feature type="domain" description="Helicase C-terminal" evidence="10">
    <location>
        <begin position="638"/>
        <end position="820"/>
    </location>
</feature>
<dbReference type="PANTHER" id="PTHR18934:SF99">
    <property type="entry name" value="ATP-DEPENDENT RNA HELICASE DHX37-RELATED"/>
    <property type="match status" value="1"/>
</dbReference>
<feature type="compositionally biased region" description="Basic and acidic residues" evidence="8">
    <location>
        <begin position="83"/>
        <end position="98"/>
    </location>
</feature>
<proteinExistence type="inferred from homology"/>
<evidence type="ECO:0000259" key="9">
    <source>
        <dbReference type="PROSITE" id="PS51192"/>
    </source>
</evidence>
<comment type="similarity">
    <text evidence="1">Belongs to the DEAD box helicase family. DEAH subfamily.</text>
</comment>
<comment type="caution">
    <text evidence="11">The sequence shown here is derived from an EMBL/GenBank/DDBJ whole genome shotgun (WGS) entry which is preliminary data.</text>
</comment>
<feature type="domain" description="Helicase ATP-binding" evidence="9">
    <location>
        <begin position="270"/>
        <end position="462"/>
    </location>
</feature>
<dbReference type="InterPro" id="IPR011545">
    <property type="entry name" value="DEAD/DEAH_box_helicase_dom"/>
</dbReference>
<evidence type="ECO:0000313" key="12">
    <source>
        <dbReference type="Proteomes" id="UP001443914"/>
    </source>
</evidence>
<evidence type="ECO:0000256" key="2">
    <source>
        <dbReference type="ARBA" id="ARBA00012552"/>
    </source>
</evidence>
<evidence type="ECO:0000313" key="11">
    <source>
        <dbReference type="EMBL" id="KAK9733747.1"/>
    </source>
</evidence>
<reference evidence="11 12" key="1">
    <citation type="submission" date="2024-03" db="EMBL/GenBank/DDBJ databases">
        <title>WGS assembly of Saponaria officinalis var. Norfolk2.</title>
        <authorList>
            <person name="Jenkins J."/>
            <person name="Shu S."/>
            <person name="Grimwood J."/>
            <person name="Barry K."/>
            <person name="Goodstein D."/>
            <person name="Schmutz J."/>
            <person name="Leebens-Mack J."/>
            <person name="Osbourn A."/>
        </authorList>
    </citation>
    <scope>NUCLEOTIDE SEQUENCE [LARGE SCALE GENOMIC DNA]</scope>
    <source>
        <strain evidence="12">cv. Norfolk2</strain>
        <strain evidence="11">JIC</strain>
        <tissue evidence="11">Leaf</tissue>
    </source>
</reference>
<gene>
    <name evidence="11" type="ORF">RND81_04G089600</name>
</gene>
<dbReference type="GO" id="GO:0003723">
    <property type="term" value="F:RNA binding"/>
    <property type="evidence" value="ECO:0007669"/>
    <property type="project" value="TreeGrafter"/>
</dbReference>
<organism evidence="11 12">
    <name type="scientific">Saponaria officinalis</name>
    <name type="common">Common soapwort</name>
    <name type="synonym">Lychnis saponaria</name>
    <dbReference type="NCBI Taxonomy" id="3572"/>
    <lineage>
        <taxon>Eukaryota</taxon>
        <taxon>Viridiplantae</taxon>
        <taxon>Streptophyta</taxon>
        <taxon>Embryophyta</taxon>
        <taxon>Tracheophyta</taxon>
        <taxon>Spermatophyta</taxon>
        <taxon>Magnoliopsida</taxon>
        <taxon>eudicotyledons</taxon>
        <taxon>Gunneridae</taxon>
        <taxon>Pentapetalae</taxon>
        <taxon>Caryophyllales</taxon>
        <taxon>Caryophyllaceae</taxon>
        <taxon>Caryophylleae</taxon>
        <taxon>Saponaria</taxon>
    </lineage>
</organism>
<dbReference type="InterPro" id="IPR001650">
    <property type="entry name" value="Helicase_C-like"/>
</dbReference>
<dbReference type="PROSITE" id="PS00690">
    <property type="entry name" value="DEAH_ATP_HELICASE"/>
    <property type="match status" value="1"/>
</dbReference>
<evidence type="ECO:0000256" key="1">
    <source>
        <dbReference type="ARBA" id="ARBA00008792"/>
    </source>
</evidence>
<feature type="region of interest" description="Disordered" evidence="8">
    <location>
        <begin position="26"/>
        <end position="51"/>
    </location>
</feature>
<dbReference type="Pfam" id="PF07717">
    <property type="entry name" value="OB_NTP_bind"/>
    <property type="match status" value="1"/>
</dbReference>
<dbReference type="PROSITE" id="PS51194">
    <property type="entry name" value="HELICASE_CTER"/>
    <property type="match status" value="1"/>
</dbReference>
<evidence type="ECO:0000259" key="10">
    <source>
        <dbReference type="PROSITE" id="PS51194"/>
    </source>
</evidence>
<dbReference type="SMART" id="SM00490">
    <property type="entry name" value="HELICc"/>
    <property type="match status" value="1"/>
</dbReference>
<dbReference type="PANTHER" id="PTHR18934">
    <property type="entry name" value="ATP-DEPENDENT RNA HELICASE"/>
    <property type="match status" value="1"/>
</dbReference>
<dbReference type="CDD" id="cd18791">
    <property type="entry name" value="SF2_C_RHA"/>
    <property type="match status" value="1"/>
</dbReference>
<dbReference type="InterPro" id="IPR011709">
    <property type="entry name" value="DEAD-box_helicase_OB_fold"/>
</dbReference>
<dbReference type="PROSITE" id="PS51192">
    <property type="entry name" value="HELICASE_ATP_BIND_1"/>
    <property type="match status" value="1"/>
</dbReference>
<dbReference type="CDD" id="cd17982">
    <property type="entry name" value="DEXHc_DHX37"/>
    <property type="match status" value="1"/>
</dbReference>
<dbReference type="InterPro" id="IPR056371">
    <property type="entry name" value="DHX37-like_C"/>
</dbReference>
<keyword evidence="4" id="KW-0378">Hydrolase</keyword>
<evidence type="ECO:0000256" key="6">
    <source>
        <dbReference type="ARBA" id="ARBA00022840"/>
    </source>
</evidence>
<dbReference type="Pfam" id="PF23362">
    <property type="entry name" value="DHX37_C"/>
    <property type="match status" value="1"/>
</dbReference>
<feature type="region of interest" description="Disordered" evidence="8">
    <location>
        <begin position="77"/>
        <end position="115"/>
    </location>
</feature>
<dbReference type="Pfam" id="PF21010">
    <property type="entry name" value="HA2_C"/>
    <property type="match status" value="1"/>
</dbReference>
<keyword evidence="6" id="KW-0067">ATP-binding</keyword>
<evidence type="ECO:0000256" key="5">
    <source>
        <dbReference type="ARBA" id="ARBA00022806"/>
    </source>
</evidence>
<accession>A0AAW1LJ91</accession>
<feature type="compositionally biased region" description="Acidic residues" evidence="8">
    <location>
        <begin position="601"/>
        <end position="617"/>
    </location>
</feature>
<dbReference type="FunFam" id="3.40.50.300:FF:000637">
    <property type="entry name" value="ATP-dependent RNA helicase DHX37/DHR1"/>
    <property type="match status" value="1"/>
</dbReference>
<dbReference type="GO" id="GO:0005524">
    <property type="term" value="F:ATP binding"/>
    <property type="evidence" value="ECO:0007669"/>
    <property type="project" value="UniProtKB-KW"/>
</dbReference>
<dbReference type="SUPFAM" id="SSF52540">
    <property type="entry name" value="P-loop containing nucleoside triphosphate hydrolases"/>
    <property type="match status" value="1"/>
</dbReference>
<evidence type="ECO:0000256" key="4">
    <source>
        <dbReference type="ARBA" id="ARBA00022801"/>
    </source>
</evidence>
<protein>
    <recommendedName>
        <fullName evidence="2">RNA helicase</fullName>
        <ecNumber evidence="2">3.6.4.13</ecNumber>
    </recommendedName>
</protein>
<dbReference type="GO" id="GO:0005730">
    <property type="term" value="C:nucleolus"/>
    <property type="evidence" value="ECO:0007669"/>
    <property type="project" value="TreeGrafter"/>
</dbReference>
<dbReference type="EC" id="3.6.4.13" evidence="2"/>
<keyword evidence="12" id="KW-1185">Reference proteome</keyword>
<feature type="compositionally biased region" description="Basic residues" evidence="8">
    <location>
        <begin position="37"/>
        <end position="46"/>
    </location>
</feature>
<dbReference type="InterPro" id="IPR048333">
    <property type="entry name" value="HA2_WH"/>
</dbReference>
<dbReference type="InterPro" id="IPR014001">
    <property type="entry name" value="Helicase_ATP-bd"/>
</dbReference>
<feature type="region of interest" description="Disordered" evidence="8">
    <location>
        <begin position="585"/>
        <end position="630"/>
    </location>
</feature>
<dbReference type="SMART" id="SM00847">
    <property type="entry name" value="HA2"/>
    <property type="match status" value="1"/>
</dbReference>
<dbReference type="Pfam" id="PF00270">
    <property type="entry name" value="DEAD"/>
    <property type="match status" value="1"/>
</dbReference>
<dbReference type="InterPro" id="IPR007502">
    <property type="entry name" value="Helicase-assoc_dom"/>
</dbReference>
<dbReference type="Proteomes" id="UP001443914">
    <property type="component" value="Unassembled WGS sequence"/>
</dbReference>
<dbReference type="GO" id="GO:0000462">
    <property type="term" value="P:maturation of SSU-rRNA from tricistronic rRNA transcript (SSU-rRNA, 5.8S rRNA, LSU-rRNA)"/>
    <property type="evidence" value="ECO:0007669"/>
    <property type="project" value="TreeGrafter"/>
</dbReference>
<dbReference type="EMBL" id="JBDFQZ010000004">
    <property type="protein sequence ID" value="KAK9733750.1"/>
    <property type="molecule type" value="Genomic_DNA"/>
</dbReference>
<dbReference type="GO" id="GO:0016787">
    <property type="term" value="F:hydrolase activity"/>
    <property type="evidence" value="ECO:0007669"/>
    <property type="project" value="UniProtKB-KW"/>
</dbReference>
<dbReference type="InterPro" id="IPR002464">
    <property type="entry name" value="DNA/RNA_helicase_DEAH_CS"/>
</dbReference>
<keyword evidence="5" id="KW-0347">Helicase</keyword>
<dbReference type="Pfam" id="PF00271">
    <property type="entry name" value="Helicase_C"/>
    <property type="match status" value="1"/>
</dbReference>
<dbReference type="Gene3D" id="3.40.50.300">
    <property type="entry name" value="P-loop containing nucleotide triphosphate hydrolases"/>
    <property type="match status" value="3"/>
</dbReference>
<evidence type="ECO:0000256" key="8">
    <source>
        <dbReference type="SAM" id="MobiDB-lite"/>
    </source>
</evidence>
<feature type="region of interest" description="Disordered" evidence="8">
    <location>
        <begin position="221"/>
        <end position="241"/>
    </location>
</feature>
<dbReference type="Pfam" id="PF04408">
    <property type="entry name" value="WHD_HA2"/>
    <property type="match status" value="1"/>
</dbReference>
<dbReference type="GO" id="GO:0003724">
    <property type="term" value="F:RNA helicase activity"/>
    <property type="evidence" value="ECO:0007669"/>
    <property type="project" value="UniProtKB-EC"/>
</dbReference>
<dbReference type="InterPro" id="IPR027417">
    <property type="entry name" value="P-loop_NTPase"/>
</dbReference>
<comment type="catalytic activity">
    <reaction evidence="7">
        <text>ATP + H2O = ADP + phosphate + H(+)</text>
        <dbReference type="Rhea" id="RHEA:13065"/>
        <dbReference type="ChEBI" id="CHEBI:15377"/>
        <dbReference type="ChEBI" id="CHEBI:15378"/>
        <dbReference type="ChEBI" id="CHEBI:30616"/>
        <dbReference type="ChEBI" id="CHEBI:43474"/>
        <dbReference type="ChEBI" id="CHEBI:456216"/>
        <dbReference type="EC" id="3.6.4.13"/>
    </reaction>
</comment>
<keyword evidence="3" id="KW-0547">Nucleotide-binding</keyword>
<feature type="region of interest" description="Disordered" evidence="8">
    <location>
        <begin position="121"/>
        <end position="140"/>
    </location>
</feature>